<dbReference type="AlphaFoldDB" id="A0A0L6UQ31"/>
<organism evidence="2 3">
    <name type="scientific">Puccinia sorghi</name>
    <dbReference type="NCBI Taxonomy" id="27349"/>
    <lineage>
        <taxon>Eukaryota</taxon>
        <taxon>Fungi</taxon>
        <taxon>Dikarya</taxon>
        <taxon>Basidiomycota</taxon>
        <taxon>Pucciniomycotina</taxon>
        <taxon>Pucciniomycetes</taxon>
        <taxon>Pucciniales</taxon>
        <taxon>Pucciniaceae</taxon>
        <taxon>Puccinia</taxon>
    </lineage>
</organism>
<name>A0A0L6UQ31_9BASI</name>
<protein>
    <submittedName>
        <fullName evidence="2">Uncharacterized protein</fullName>
    </submittedName>
</protein>
<reference evidence="2 3" key="1">
    <citation type="submission" date="2015-08" db="EMBL/GenBank/DDBJ databases">
        <title>Next Generation Sequencing and Analysis of the Genome of Puccinia sorghi L Schw, the Causal Agent of Maize Common Rust.</title>
        <authorList>
            <person name="Rochi L."/>
            <person name="Burguener G."/>
            <person name="Darino M."/>
            <person name="Turjanski A."/>
            <person name="Kreff E."/>
            <person name="Dieguez M.J."/>
            <person name="Sacco F."/>
        </authorList>
    </citation>
    <scope>NUCLEOTIDE SEQUENCE [LARGE SCALE GENOMIC DNA]</scope>
    <source>
        <strain evidence="2 3">RO10H11247</strain>
    </source>
</reference>
<feature type="non-terminal residue" evidence="2">
    <location>
        <position position="143"/>
    </location>
</feature>
<dbReference type="EMBL" id="LAVV01009397">
    <property type="protein sequence ID" value="KNZ50658.1"/>
    <property type="molecule type" value="Genomic_DNA"/>
</dbReference>
<dbReference type="Proteomes" id="UP000037035">
    <property type="component" value="Unassembled WGS sequence"/>
</dbReference>
<keyword evidence="3" id="KW-1185">Reference proteome</keyword>
<evidence type="ECO:0000256" key="1">
    <source>
        <dbReference type="SAM" id="Coils"/>
    </source>
</evidence>
<evidence type="ECO:0000313" key="3">
    <source>
        <dbReference type="Proteomes" id="UP000037035"/>
    </source>
</evidence>
<proteinExistence type="predicted"/>
<feature type="coiled-coil region" evidence="1">
    <location>
        <begin position="110"/>
        <end position="137"/>
    </location>
</feature>
<gene>
    <name evidence="2" type="ORF">VP01_4305g1</name>
</gene>
<dbReference type="VEuPathDB" id="FungiDB:VP01_4305g1"/>
<comment type="caution">
    <text evidence="2">The sequence shown here is derived from an EMBL/GenBank/DDBJ whole genome shotgun (WGS) entry which is preliminary data.</text>
</comment>
<sequence>MTHISNFISQSNTRIENTVKSAVKQLKAQVLESKSDFLKQAKEEILRLGSQNKWDKLDQKLGKVTQDTSINVANLHNLSKKMESIKYVPTPNQGEIETLQEQVTSSIFDKNAFDKDVAELKKQLKVLKDDLRAMVLEESRASQ</sequence>
<dbReference type="STRING" id="27349.A0A0L6UQ31"/>
<evidence type="ECO:0000313" key="2">
    <source>
        <dbReference type="EMBL" id="KNZ50658.1"/>
    </source>
</evidence>
<keyword evidence="1" id="KW-0175">Coiled coil</keyword>
<accession>A0A0L6UQ31</accession>